<dbReference type="AlphaFoldDB" id="A0A372LZG9"/>
<evidence type="ECO:0000313" key="2">
    <source>
        <dbReference type="EMBL" id="RFU84084.1"/>
    </source>
</evidence>
<feature type="non-terminal residue" evidence="2">
    <location>
        <position position="42"/>
    </location>
</feature>
<dbReference type="Proteomes" id="UP000263094">
    <property type="component" value="Unassembled WGS sequence"/>
</dbReference>
<keyword evidence="1" id="KW-1133">Transmembrane helix</keyword>
<accession>A0A372LZG9</accession>
<evidence type="ECO:0000313" key="3">
    <source>
        <dbReference type="Proteomes" id="UP000263094"/>
    </source>
</evidence>
<feature type="transmembrane region" description="Helical" evidence="1">
    <location>
        <begin position="6"/>
        <end position="26"/>
    </location>
</feature>
<keyword evidence="1" id="KW-0812">Transmembrane</keyword>
<keyword evidence="1" id="KW-0472">Membrane</keyword>
<gene>
    <name evidence="2" type="ORF">DY218_24385</name>
</gene>
<comment type="caution">
    <text evidence="2">The sequence shown here is derived from an EMBL/GenBank/DDBJ whole genome shotgun (WGS) entry which is preliminary data.</text>
</comment>
<name>A0A372LZG9_9ACTN</name>
<evidence type="ECO:0000256" key="1">
    <source>
        <dbReference type="SAM" id="Phobius"/>
    </source>
</evidence>
<keyword evidence="3" id="KW-1185">Reference proteome</keyword>
<sequence length="42" mass="4504">MDTSWWIALGAVVLLALFAALTDGVGRIRRRGGRSRPPGRPG</sequence>
<protein>
    <submittedName>
        <fullName evidence="2">Type II toxin-antitoxin system PemK/MazF family toxin</fullName>
    </submittedName>
</protein>
<dbReference type="EMBL" id="QUAK01000138">
    <property type="protein sequence ID" value="RFU84084.1"/>
    <property type="molecule type" value="Genomic_DNA"/>
</dbReference>
<organism evidence="2 3">
    <name type="scientific">Streptomyces triticagri</name>
    <dbReference type="NCBI Taxonomy" id="2293568"/>
    <lineage>
        <taxon>Bacteria</taxon>
        <taxon>Bacillati</taxon>
        <taxon>Actinomycetota</taxon>
        <taxon>Actinomycetes</taxon>
        <taxon>Kitasatosporales</taxon>
        <taxon>Streptomycetaceae</taxon>
        <taxon>Streptomyces</taxon>
    </lineage>
</organism>
<reference evidence="2 3" key="1">
    <citation type="submission" date="2018-08" db="EMBL/GenBank/DDBJ databases">
        <title>Isolation, diversity and antifungal activity of Actinobacteria from wheat.</title>
        <authorList>
            <person name="Han C."/>
        </authorList>
    </citation>
    <scope>NUCLEOTIDE SEQUENCE [LARGE SCALE GENOMIC DNA]</scope>
    <source>
        <strain evidence="2 3">NEAU-YY421</strain>
    </source>
</reference>
<proteinExistence type="predicted"/>